<dbReference type="InterPro" id="IPR036396">
    <property type="entry name" value="Cyt_P450_sf"/>
</dbReference>
<proteinExistence type="inferred from homology"/>
<dbReference type="PANTHER" id="PTHR24291">
    <property type="entry name" value="CYTOCHROME P450 FAMILY 4"/>
    <property type="match status" value="1"/>
</dbReference>
<sequence length="597" mass="67598">MSVLLNAVGVLGTLWLFATIYRLIQYVRSAKGTGIPVLVFPIDPNNVFWILASVPLRPWLKNNLPTRVWKRMVLTIYGWEFYEKRRPFDEYCAPKDDRRSFMVASCGGVELWTADPVLATEVLRRTGDFDMPALTGLFLGHFGHNVLTTNGERWARQRKVVASVINDRISKAIFDSAMRQTSGMLEEILFTDSKEKTSSLAQSSAIFDMIKRVTIHVLSEAGMGANVPWQNGPSEKPKLGFQMTYIEACKVVMENCTGAIVVPNRILLHWPSWLPGHRKMKQLGVAKREFPIHTESLLDEERRRILDDKGASGKRATIMNHLLRASAEQGNTTNGLTDEELRGNLFLFTAAGFETTANTLSYAIVLLARHPKWQEWLFEEIDNLMSHNINGAEAEYAAVFPKATRIMAVMFETLRLYTPTVHVIRTNHRAQELQTSNGTLKLPAKSTVLIDNIALHLDPRVWRDNNHESDPTFVVDNQADDIPDEYRFRPSRWIDPAKPTASLYQPAKGYFIPWGFGPRVCPGQKMGQVEFAAVMLKLLQRHRLDAVSQMGETREAVDKRLDGILKDSVPKMTLVMDVYDVGNDNSKGLCLQLSQRR</sequence>
<reference evidence="9" key="1">
    <citation type="submission" date="2023-02" db="EMBL/GenBank/DDBJ databases">
        <title>Colletotrichum kahawae CIFC_Que2 genome sequencing and assembly.</title>
        <authorList>
            <person name="Baroncelli R."/>
        </authorList>
    </citation>
    <scope>NUCLEOTIDE SEQUENCE</scope>
    <source>
        <strain evidence="9">CIFC_Que2</strain>
    </source>
</reference>
<evidence type="ECO:0000256" key="4">
    <source>
        <dbReference type="ARBA" id="ARBA00023002"/>
    </source>
</evidence>
<keyword evidence="10" id="KW-1185">Reference proteome</keyword>
<dbReference type="GO" id="GO:0004497">
    <property type="term" value="F:monooxygenase activity"/>
    <property type="evidence" value="ECO:0007669"/>
    <property type="project" value="UniProtKB-KW"/>
</dbReference>
<dbReference type="Proteomes" id="UP001281614">
    <property type="component" value="Unassembled WGS sequence"/>
</dbReference>
<name>A0AAD9YAP6_COLKA</name>
<evidence type="ECO:0000256" key="3">
    <source>
        <dbReference type="ARBA" id="ARBA00022723"/>
    </source>
</evidence>
<dbReference type="InterPro" id="IPR050196">
    <property type="entry name" value="Cytochrome_P450_Monoox"/>
</dbReference>
<evidence type="ECO:0000256" key="5">
    <source>
        <dbReference type="ARBA" id="ARBA00023004"/>
    </source>
</evidence>
<evidence type="ECO:0000256" key="1">
    <source>
        <dbReference type="ARBA" id="ARBA00010617"/>
    </source>
</evidence>
<evidence type="ECO:0000256" key="2">
    <source>
        <dbReference type="ARBA" id="ARBA00022617"/>
    </source>
</evidence>
<dbReference type="GO" id="GO:0005506">
    <property type="term" value="F:iron ion binding"/>
    <property type="evidence" value="ECO:0007669"/>
    <property type="project" value="InterPro"/>
</dbReference>
<dbReference type="InterPro" id="IPR002401">
    <property type="entry name" value="Cyt_P450_E_grp-I"/>
</dbReference>
<dbReference type="EMBL" id="VYYT01000268">
    <property type="protein sequence ID" value="KAK2750849.1"/>
    <property type="molecule type" value="Genomic_DNA"/>
</dbReference>
<dbReference type="InterPro" id="IPR017972">
    <property type="entry name" value="Cyt_P450_CS"/>
</dbReference>
<keyword evidence="6 8" id="KW-0503">Monooxygenase</keyword>
<gene>
    <name evidence="9" type="ORF">CKAH01_17919</name>
</gene>
<dbReference type="GO" id="GO:0016705">
    <property type="term" value="F:oxidoreductase activity, acting on paired donors, with incorporation or reduction of molecular oxygen"/>
    <property type="evidence" value="ECO:0007669"/>
    <property type="project" value="InterPro"/>
</dbReference>
<keyword evidence="2 7" id="KW-0349">Heme</keyword>
<evidence type="ECO:0000313" key="9">
    <source>
        <dbReference type="EMBL" id="KAK2750849.1"/>
    </source>
</evidence>
<protein>
    <submittedName>
        <fullName evidence="9">Cytochrome P450 CYP13A3</fullName>
    </submittedName>
</protein>
<evidence type="ECO:0000256" key="8">
    <source>
        <dbReference type="RuleBase" id="RU000461"/>
    </source>
</evidence>
<dbReference type="Pfam" id="PF00067">
    <property type="entry name" value="p450"/>
    <property type="match status" value="2"/>
</dbReference>
<dbReference type="PRINTS" id="PR00463">
    <property type="entry name" value="EP450I"/>
</dbReference>
<dbReference type="AlphaFoldDB" id="A0AAD9YAP6"/>
<organism evidence="9 10">
    <name type="scientific">Colletotrichum kahawae</name>
    <name type="common">Coffee berry disease fungus</name>
    <dbReference type="NCBI Taxonomy" id="34407"/>
    <lineage>
        <taxon>Eukaryota</taxon>
        <taxon>Fungi</taxon>
        <taxon>Dikarya</taxon>
        <taxon>Ascomycota</taxon>
        <taxon>Pezizomycotina</taxon>
        <taxon>Sordariomycetes</taxon>
        <taxon>Hypocreomycetidae</taxon>
        <taxon>Glomerellales</taxon>
        <taxon>Glomerellaceae</taxon>
        <taxon>Colletotrichum</taxon>
        <taxon>Colletotrichum gloeosporioides species complex</taxon>
    </lineage>
</organism>
<dbReference type="GO" id="GO:0020037">
    <property type="term" value="F:heme binding"/>
    <property type="evidence" value="ECO:0007669"/>
    <property type="project" value="InterPro"/>
</dbReference>
<keyword evidence="4 8" id="KW-0560">Oxidoreductase</keyword>
<accession>A0AAD9YAP6</accession>
<dbReference type="PANTHER" id="PTHR24291:SF50">
    <property type="entry name" value="BIFUNCTIONAL ALBAFLAVENONE MONOOXYGENASE_TERPENE SYNTHASE"/>
    <property type="match status" value="1"/>
</dbReference>
<dbReference type="SUPFAM" id="SSF48264">
    <property type="entry name" value="Cytochrome P450"/>
    <property type="match status" value="1"/>
</dbReference>
<comment type="similarity">
    <text evidence="1 8">Belongs to the cytochrome P450 family.</text>
</comment>
<dbReference type="PRINTS" id="PR00385">
    <property type="entry name" value="P450"/>
</dbReference>
<comment type="cofactor">
    <cofactor evidence="7">
        <name>heme</name>
        <dbReference type="ChEBI" id="CHEBI:30413"/>
    </cofactor>
</comment>
<dbReference type="PROSITE" id="PS00086">
    <property type="entry name" value="CYTOCHROME_P450"/>
    <property type="match status" value="1"/>
</dbReference>
<keyword evidence="3 7" id="KW-0479">Metal-binding</keyword>
<evidence type="ECO:0000256" key="7">
    <source>
        <dbReference type="PIRSR" id="PIRSR602401-1"/>
    </source>
</evidence>
<dbReference type="InterPro" id="IPR001128">
    <property type="entry name" value="Cyt_P450"/>
</dbReference>
<keyword evidence="5 7" id="KW-0408">Iron</keyword>
<evidence type="ECO:0000313" key="10">
    <source>
        <dbReference type="Proteomes" id="UP001281614"/>
    </source>
</evidence>
<comment type="caution">
    <text evidence="9">The sequence shown here is derived from an EMBL/GenBank/DDBJ whole genome shotgun (WGS) entry which is preliminary data.</text>
</comment>
<evidence type="ECO:0000256" key="6">
    <source>
        <dbReference type="ARBA" id="ARBA00023033"/>
    </source>
</evidence>
<dbReference type="Gene3D" id="1.10.630.10">
    <property type="entry name" value="Cytochrome P450"/>
    <property type="match status" value="1"/>
</dbReference>
<feature type="binding site" description="axial binding residue" evidence="7">
    <location>
        <position position="521"/>
    </location>
    <ligand>
        <name>heme</name>
        <dbReference type="ChEBI" id="CHEBI:30413"/>
    </ligand>
    <ligandPart>
        <name>Fe</name>
        <dbReference type="ChEBI" id="CHEBI:18248"/>
    </ligandPart>
</feature>